<dbReference type="AlphaFoldDB" id="A0A554N973"/>
<reference evidence="2 3" key="1">
    <citation type="submission" date="2018-06" db="EMBL/GenBank/DDBJ databases">
        <title>Natronomonas sp. F16-60 a new haloarchaeon isolated from a solar saltern of Isla Cristina, Huelva, Spain.</title>
        <authorList>
            <person name="Duran-Viseras A."/>
            <person name="Sanchez-Porro C."/>
            <person name="Ventosa A."/>
        </authorList>
    </citation>
    <scope>NUCLEOTIDE SEQUENCE [LARGE SCALE GENOMIC DNA]</scope>
    <source>
        <strain evidence="2 3">F16-60</strain>
    </source>
</reference>
<keyword evidence="1" id="KW-0472">Membrane</keyword>
<dbReference type="RefSeq" id="WP_144261960.1">
    <property type="nucleotide sequence ID" value="NZ_QMDX01000005.1"/>
</dbReference>
<evidence type="ECO:0000256" key="1">
    <source>
        <dbReference type="SAM" id="Phobius"/>
    </source>
</evidence>
<feature type="transmembrane region" description="Helical" evidence="1">
    <location>
        <begin position="20"/>
        <end position="40"/>
    </location>
</feature>
<comment type="caution">
    <text evidence="2">The sequence shown here is derived from an EMBL/GenBank/DDBJ whole genome shotgun (WGS) entry which is preliminary data.</text>
</comment>
<organism evidence="2 3">
    <name type="scientific">Haloglomus irregulare</name>
    <dbReference type="NCBI Taxonomy" id="2234134"/>
    <lineage>
        <taxon>Archaea</taxon>
        <taxon>Methanobacteriati</taxon>
        <taxon>Methanobacteriota</taxon>
        <taxon>Stenosarchaea group</taxon>
        <taxon>Halobacteria</taxon>
        <taxon>Halobacteriales</taxon>
        <taxon>Natronomonadaceae</taxon>
        <taxon>Haloglomus</taxon>
    </lineage>
</organism>
<dbReference type="EMBL" id="QMDX01000005">
    <property type="protein sequence ID" value="TSD13912.1"/>
    <property type="molecule type" value="Genomic_DNA"/>
</dbReference>
<evidence type="ECO:0000313" key="2">
    <source>
        <dbReference type="EMBL" id="TSD13912.1"/>
    </source>
</evidence>
<feature type="transmembrane region" description="Helical" evidence="1">
    <location>
        <begin position="159"/>
        <end position="185"/>
    </location>
</feature>
<dbReference type="InParanoid" id="A0A554N973"/>
<evidence type="ECO:0000313" key="3">
    <source>
        <dbReference type="Proteomes" id="UP000319894"/>
    </source>
</evidence>
<dbReference type="Pfam" id="PF24412">
    <property type="entry name" value="DUF7546"/>
    <property type="match status" value="1"/>
</dbReference>
<proteinExistence type="predicted"/>
<keyword evidence="3" id="KW-1185">Reference proteome</keyword>
<feature type="transmembrane region" description="Helical" evidence="1">
    <location>
        <begin position="191"/>
        <end position="216"/>
    </location>
</feature>
<keyword evidence="1" id="KW-1133">Transmembrane helix</keyword>
<sequence length="230" mass="23792">MSTLAGRLDALRPGRQTAVWWAVVLNTELLIMLAYVAVVGPDVTRPLFYVVPFVWVNAALWAVFRVSPRPVTGRQRAVAVVVAVGYFLVLGYAGGLYGGSNGVSTGLRVVVTALPPGWGPAVIYGGTAVQFALLPFKLVGYATLAYLVYATVVETASSVVGGVLGLFSCVSCTLPVIVGVLSGFVGGTGAVAAAAAGQTYGLSTVVFVVTVVLLVWRPTMADLRGLTARG</sequence>
<keyword evidence="1" id="KW-0812">Transmembrane</keyword>
<gene>
    <name evidence="2" type="ORF">DP107_09690</name>
</gene>
<dbReference type="OrthoDB" id="308076at2157"/>
<accession>A0A554N973</accession>
<dbReference type="Proteomes" id="UP000319894">
    <property type="component" value="Unassembled WGS sequence"/>
</dbReference>
<dbReference type="InterPro" id="IPR055968">
    <property type="entry name" value="DUF7546"/>
</dbReference>
<protein>
    <submittedName>
        <fullName evidence="2">Uncharacterized protein</fullName>
    </submittedName>
</protein>
<name>A0A554N973_9EURY</name>
<feature type="transmembrane region" description="Helical" evidence="1">
    <location>
        <begin position="76"/>
        <end position="98"/>
    </location>
</feature>
<feature type="transmembrane region" description="Helical" evidence="1">
    <location>
        <begin position="46"/>
        <end position="64"/>
    </location>
</feature>
<feature type="transmembrane region" description="Helical" evidence="1">
    <location>
        <begin position="118"/>
        <end position="147"/>
    </location>
</feature>